<gene>
    <name evidence="1" type="ORF">Psi01_25500</name>
</gene>
<evidence type="ECO:0000313" key="1">
    <source>
        <dbReference type="EMBL" id="GIH91920.1"/>
    </source>
</evidence>
<proteinExistence type="predicted"/>
<comment type="caution">
    <text evidence="1">The sequence shown here is derived from an EMBL/GenBank/DDBJ whole genome shotgun (WGS) entry which is preliminary data.</text>
</comment>
<evidence type="ECO:0000313" key="2">
    <source>
        <dbReference type="Proteomes" id="UP000619788"/>
    </source>
</evidence>
<name>A0A8J3SF49_9ACTN</name>
<protein>
    <submittedName>
        <fullName evidence="1">Uncharacterized protein</fullName>
    </submittedName>
</protein>
<dbReference type="EMBL" id="BOOJ01000023">
    <property type="protein sequence ID" value="GIH91920.1"/>
    <property type="molecule type" value="Genomic_DNA"/>
</dbReference>
<dbReference type="AlphaFoldDB" id="A0A8J3SF49"/>
<reference evidence="1 2" key="1">
    <citation type="submission" date="2021-01" db="EMBL/GenBank/DDBJ databases">
        <title>Whole genome shotgun sequence of Planobispora siamensis NBRC 107568.</title>
        <authorList>
            <person name="Komaki H."/>
            <person name="Tamura T."/>
        </authorList>
    </citation>
    <scope>NUCLEOTIDE SEQUENCE [LARGE SCALE GENOMIC DNA]</scope>
    <source>
        <strain evidence="1 2">NBRC 107568</strain>
    </source>
</reference>
<sequence length="64" mass="7063">MTSMNANDFYEDDEPVEKIVAAFERGEKRLTKQPTRGFNEHLNLAGTTSVGETSPAGYTVTHVC</sequence>
<accession>A0A8J3SF49</accession>
<dbReference type="Proteomes" id="UP000619788">
    <property type="component" value="Unassembled WGS sequence"/>
</dbReference>
<keyword evidence="2" id="KW-1185">Reference proteome</keyword>
<organism evidence="1 2">
    <name type="scientific">Planobispora siamensis</name>
    <dbReference type="NCBI Taxonomy" id="936338"/>
    <lineage>
        <taxon>Bacteria</taxon>
        <taxon>Bacillati</taxon>
        <taxon>Actinomycetota</taxon>
        <taxon>Actinomycetes</taxon>
        <taxon>Streptosporangiales</taxon>
        <taxon>Streptosporangiaceae</taxon>
        <taxon>Planobispora</taxon>
    </lineage>
</organism>